<dbReference type="Pfam" id="PF12771">
    <property type="entry name" value="SusD-like_2"/>
    <property type="match status" value="1"/>
</dbReference>
<evidence type="ECO:0008006" key="3">
    <source>
        <dbReference type="Google" id="ProtNLM"/>
    </source>
</evidence>
<protein>
    <recommendedName>
        <fullName evidence="3">SusD/RagB family nutrient-binding outer membrane lipoprotein</fullName>
    </recommendedName>
</protein>
<dbReference type="RefSeq" id="WP_102756739.1">
    <property type="nucleotide sequence ID" value="NZ_CP025791.1"/>
</dbReference>
<accession>A0A2K9PU56</accession>
<sequence length="515" mass="58013">MKKRIIYLGIVLLAFIVGCTDDFEDINTPKDAVLQVEAGIMFNPLLQNPLRNYQRNINLYPDLFSQYWANTVSGFESPRYEYVDGWIGNQWNEFYTQTLPEANQLIAWYGEDPLHANAMAQLEIWICSEWARMLQTYGDMPYFGAGLGESVAYNSEQEIYYDLFDRLTTAVNNIDPGATDQYAYKKPDGTNYDLLYSGDLDKWKRFGNSMRLRLAMRLANVDPTKAQTEAAAAVADGVMTSNADVAHIPLWSSGWYDYLHQMAFAWNNIRASKTLTDLLYNQSTLGEDPRARRWFAYKDDSPLVGNAEIEGVVNGYDVLPGNSNDFATINLEGGYVGFVGNGTDVSHYLPYMFYSEVLFLRAEAALRGWVAGDANSLYLEGIQASMDFVGVDPANATDYINGLSALSGSNEAQLRQLITQKYIANFPNGVEAWADFRRTDYPDISLPVDGVSSNSSVAPDTWVKRIRYSDNAHLFDAFFMPSSRNTVESDRMDIRLWWDTADTKTKSGGLMSSNF</sequence>
<dbReference type="Proteomes" id="UP000235826">
    <property type="component" value="Chromosome"/>
</dbReference>
<reference evidence="1 2" key="1">
    <citation type="submission" date="2018-01" db="EMBL/GenBank/DDBJ databases">
        <title>Complete genome sequence of Flavivirga eckloniae ECD14 isolated from seaweed Ecklonia cava.</title>
        <authorList>
            <person name="Lee J.H."/>
            <person name="Baik K.S."/>
            <person name="Seong C.N."/>
        </authorList>
    </citation>
    <scope>NUCLEOTIDE SEQUENCE [LARGE SCALE GENOMIC DNA]</scope>
    <source>
        <strain evidence="1 2">ECD14</strain>
    </source>
</reference>
<organism evidence="1 2">
    <name type="scientific">Flavivirga eckloniae</name>
    <dbReference type="NCBI Taxonomy" id="1803846"/>
    <lineage>
        <taxon>Bacteria</taxon>
        <taxon>Pseudomonadati</taxon>
        <taxon>Bacteroidota</taxon>
        <taxon>Flavobacteriia</taxon>
        <taxon>Flavobacteriales</taxon>
        <taxon>Flavobacteriaceae</taxon>
        <taxon>Flavivirga</taxon>
    </lineage>
</organism>
<proteinExistence type="predicted"/>
<dbReference type="InterPro" id="IPR011990">
    <property type="entry name" value="TPR-like_helical_dom_sf"/>
</dbReference>
<name>A0A2K9PU56_9FLAO</name>
<dbReference type="OrthoDB" id="725917at2"/>
<dbReference type="SUPFAM" id="SSF48452">
    <property type="entry name" value="TPR-like"/>
    <property type="match status" value="1"/>
</dbReference>
<gene>
    <name evidence="1" type="ORF">C1H87_15780</name>
</gene>
<dbReference type="AlphaFoldDB" id="A0A2K9PU56"/>
<evidence type="ECO:0000313" key="1">
    <source>
        <dbReference type="EMBL" id="AUP80087.1"/>
    </source>
</evidence>
<dbReference type="Gene3D" id="1.25.40.390">
    <property type="match status" value="1"/>
</dbReference>
<dbReference type="KEGG" id="fek:C1H87_15780"/>
<dbReference type="EMBL" id="CP025791">
    <property type="protein sequence ID" value="AUP80087.1"/>
    <property type="molecule type" value="Genomic_DNA"/>
</dbReference>
<keyword evidence="2" id="KW-1185">Reference proteome</keyword>
<dbReference type="InterPro" id="IPR041662">
    <property type="entry name" value="SusD-like_2"/>
</dbReference>
<dbReference type="PROSITE" id="PS51257">
    <property type="entry name" value="PROKAR_LIPOPROTEIN"/>
    <property type="match status" value="1"/>
</dbReference>
<evidence type="ECO:0000313" key="2">
    <source>
        <dbReference type="Proteomes" id="UP000235826"/>
    </source>
</evidence>